<name>A0A6L2MPX2_TANCI</name>
<protein>
    <submittedName>
        <fullName evidence="2">Putative reverse transcriptase domain-containing protein</fullName>
    </submittedName>
</protein>
<keyword evidence="2" id="KW-0808">Transferase</keyword>
<dbReference type="PANTHER" id="PTHR46148">
    <property type="entry name" value="CHROMO DOMAIN-CONTAINING PROTEIN"/>
    <property type="match status" value="1"/>
</dbReference>
<dbReference type="InterPro" id="IPR056924">
    <property type="entry name" value="SH3_Tf2-1"/>
</dbReference>
<accession>A0A6L2MPX2</accession>
<keyword evidence="2" id="KW-0548">Nucleotidyltransferase</keyword>
<organism evidence="2">
    <name type="scientific">Tanacetum cinerariifolium</name>
    <name type="common">Dalmatian daisy</name>
    <name type="synonym">Chrysanthemum cinerariifolium</name>
    <dbReference type="NCBI Taxonomy" id="118510"/>
    <lineage>
        <taxon>Eukaryota</taxon>
        <taxon>Viridiplantae</taxon>
        <taxon>Streptophyta</taxon>
        <taxon>Embryophyta</taxon>
        <taxon>Tracheophyta</taxon>
        <taxon>Spermatophyta</taxon>
        <taxon>Magnoliopsida</taxon>
        <taxon>eudicotyledons</taxon>
        <taxon>Gunneridae</taxon>
        <taxon>Pentapetalae</taxon>
        <taxon>asterids</taxon>
        <taxon>campanulids</taxon>
        <taxon>Asterales</taxon>
        <taxon>Asteraceae</taxon>
        <taxon>Asteroideae</taxon>
        <taxon>Anthemideae</taxon>
        <taxon>Anthemidinae</taxon>
        <taxon>Tanacetum</taxon>
    </lineage>
</organism>
<reference evidence="2" key="1">
    <citation type="journal article" date="2019" name="Sci. Rep.">
        <title>Draft genome of Tanacetum cinerariifolium, the natural source of mosquito coil.</title>
        <authorList>
            <person name="Yamashiro T."/>
            <person name="Shiraishi A."/>
            <person name="Satake H."/>
            <person name="Nakayama K."/>
        </authorList>
    </citation>
    <scope>NUCLEOTIDE SEQUENCE</scope>
</reference>
<sequence length="383" mass="44997">MQGSFKAKRKVLLKQKASDYDCEICYHPGKANVVADTLSRKERVKPKRVRAMNRTLQSSIKDRILAAQKEAVDEFARLQKGVVCFGKKENLAPRFVRPFEIVEKVVPVAYRLDLPEELNGVHDTFHMIRDVSYKLDRPEELSIVHSMFHVSNLKKCHADEPLAVPLDGLHFDDKLHFVEEPVEIVDREVKRLKRSRIPLVKVQWNSKRGPEFTWEREDQFRKKYPHLFARSASTSNDSREHQRHEDTISHVFDHGEVHAVFCCDVFGLTINFVYSKLSGLPPPKEIMDPLKRSTWFEQLPLKYGFVFRQRHSVVEYEPRMFDVRFRLLHNPYAADRVFLEWSLQLGVYVSISFFYQEYRHSTSDLSDTLDLEVLGLDHVWQEK</sequence>
<evidence type="ECO:0000313" key="2">
    <source>
        <dbReference type="EMBL" id="GEU74822.1"/>
    </source>
</evidence>
<dbReference type="EMBL" id="BKCJ010006957">
    <property type="protein sequence ID" value="GEU74822.1"/>
    <property type="molecule type" value="Genomic_DNA"/>
</dbReference>
<proteinExistence type="predicted"/>
<comment type="caution">
    <text evidence="2">The sequence shown here is derived from an EMBL/GenBank/DDBJ whole genome shotgun (WGS) entry which is preliminary data.</text>
</comment>
<dbReference type="PANTHER" id="PTHR46148:SF59">
    <property type="entry name" value="NUCLEOTIDYLTRANSFERASE, RIBONUCLEASE H"/>
    <property type="match status" value="1"/>
</dbReference>
<dbReference type="Pfam" id="PF24626">
    <property type="entry name" value="SH3_Tf2-1"/>
    <property type="match status" value="1"/>
</dbReference>
<dbReference type="AlphaFoldDB" id="A0A6L2MPX2"/>
<feature type="domain" description="Tf2-1-like SH3-like" evidence="1">
    <location>
        <begin position="78"/>
        <end position="127"/>
    </location>
</feature>
<keyword evidence="2" id="KW-0695">RNA-directed DNA polymerase</keyword>
<evidence type="ECO:0000259" key="1">
    <source>
        <dbReference type="Pfam" id="PF24626"/>
    </source>
</evidence>
<dbReference type="GO" id="GO:0003964">
    <property type="term" value="F:RNA-directed DNA polymerase activity"/>
    <property type="evidence" value="ECO:0007669"/>
    <property type="project" value="UniProtKB-KW"/>
</dbReference>
<gene>
    <name evidence="2" type="ORF">Tci_046800</name>
</gene>